<sequence>MDFSDMLHEVIFPALVYFVLGAAGIIGAVISRKAKKELKQTAVYVSGKVIGYKSYRNGYGRFVERKRDITVVCVPPDSAEKVRYIITTSGHFTFKYRWVKNVRLTYPQNGAPLLPEDVGQLSFNGIAGLIAGGVLMLTALAYVICYVFRVE</sequence>
<feature type="transmembrane region" description="Helical" evidence="1">
    <location>
        <begin position="12"/>
        <end position="30"/>
    </location>
</feature>
<evidence type="ECO:0000313" key="3">
    <source>
        <dbReference type="Proteomes" id="UP000004259"/>
    </source>
</evidence>
<dbReference type="EMBL" id="ADKM02000089">
    <property type="protein sequence ID" value="EGC02717.1"/>
    <property type="molecule type" value="Genomic_DNA"/>
</dbReference>
<gene>
    <name evidence="2" type="ORF">CUS_5079</name>
</gene>
<dbReference type="Proteomes" id="UP000004259">
    <property type="component" value="Unassembled WGS sequence"/>
</dbReference>
<name>E9SDC6_RUMAL</name>
<keyword evidence="1" id="KW-0472">Membrane</keyword>
<keyword evidence="1" id="KW-0812">Transmembrane</keyword>
<accession>E9SDC6</accession>
<protein>
    <recommendedName>
        <fullName evidence="4">DUF3592 domain-containing protein</fullName>
    </recommendedName>
</protein>
<organism evidence="2 3">
    <name type="scientific">Ruminococcus albus 8</name>
    <dbReference type="NCBI Taxonomy" id="246199"/>
    <lineage>
        <taxon>Bacteria</taxon>
        <taxon>Bacillati</taxon>
        <taxon>Bacillota</taxon>
        <taxon>Clostridia</taxon>
        <taxon>Eubacteriales</taxon>
        <taxon>Oscillospiraceae</taxon>
        <taxon>Ruminococcus</taxon>
    </lineage>
</organism>
<dbReference type="OrthoDB" id="9837780at2"/>
<evidence type="ECO:0008006" key="4">
    <source>
        <dbReference type="Google" id="ProtNLM"/>
    </source>
</evidence>
<keyword evidence="3" id="KW-1185">Reference proteome</keyword>
<dbReference type="STRING" id="246199.CUS_5079"/>
<evidence type="ECO:0000256" key="1">
    <source>
        <dbReference type="SAM" id="Phobius"/>
    </source>
</evidence>
<comment type="caution">
    <text evidence="2">The sequence shown here is derived from an EMBL/GenBank/DDBJ whole genome shotgun (WGS) entry which is preliminary data.</text>
</comment>
<proteinExistence type="predicted"/>
<keyword evidence="1" id="KW-1133">Transmembrane helix</keyword>
<dbReference type="AlphaFoldDB" id="E9SDC6"/>
<evidence type="ECO:0000313" key="2">
    <source>
        <dbReference type="EMBL" id="EGC02717.1"/>
    </source>
</evidence>
<feature type="transmembrane region" description="Helical" evidence="1">
    <location>
        <begin position="126"/>
        <end position="149"/>
    </location>
</feature>
<dbReference type="RefSeq" id="WP_002850300.1">
    <property type="nucleotide sequence ID" value="NZ_ADKM02000089.1"/>
</dbReference>
<reference evidence="2 3" key="1">
    <citation type="submission" date="2011-02" db="EMBL/GenBank/DDBJ databases">
        <authorList>
            <person name="Nelson K.E."/>
            <person name="Sutton G."/>
            <person name="Torralba M."/>
            <person name="Durkin S."/>
            <person name="Harkins D."/>
            <person name="Montgomery R."/>
            <person name="Ziemer C."/>
            <person name="Klaassens E."/>
            <person name="Ocuiv P."/>
            <person name="Morrison M."/>
        </authorList>
    </citation>
    <scope>NUCLEOTIDE SEQUENCE [LARGE SCALE GENOMIC DNA]</scope>
    <source>
        <strain evidence="2 3">8</strain>
    </source>
</reference>